<proteinExistence type="predicted"/>
<evidence type="ECO:0000313" key="1">
    <source>
        <dbReference type="EMBL" id="RNL82623.1"/>
    </source>
</evidence>
<dbReference type="RefSeq" id="WP_123217212.1">
    <property type="nucleotide sequence ID" value="NZ_RJTM01000110.1"/>
</dbReference>
<gene>
    <name evidence="1" type="ORF">ED312_16940</name>
</gene>
<accession>A0A3N0E495</accession>
<keyword evidence="2" id="KW-1185">Reference proteome</keyword>
<dbReference type="EMBL" id="RJTM01000110">
    <property type="protein sequence ID" value="RNL82623.1"/>
    <property type="molecule type" value="Genomic_DNA"/>
</dbReference>
<name>A0A3N0E495_SINP1</name>
<dbReference type="AlphaFoldDB" id="A0A3N0E495"/>
<reference evidence="1 2" key="1">
    <citation type="submission" date="2018-10" db="EMBL/GenBank/DDBJ databases">
        <title>Sinomicrobium pectinilyticum sp. nov., a pectinase-producing bacterium isolated from alkaline and saline soil, and emended description of the genus Sinomicrobium.</title>
        <authorList>
            <person name="Cheng B."/>
            <person name="Li C."/>
            <person name="Lai Q."/>
            <person name="Du M."/>
            <person name="Shao Z."/>
            <person name="Xu P."/>
            <person name="Yang C."/>
        </authorList>
    </citation>
    <scope>NUCLEOTIDE SEQUENCE [LARGE SCALE GENOMIC DNA]</scope>
    <source>
        <strain evidence="1 2">5DNS001</strain>
    </source>
</reference>
<evidence type="ECO:0000313" key="2">
    <source>
        <dbReference type="Proteomes" id="UP000267469"/>
    </source>
</evidence>
<sequence length="95" mass="10494">MKFNPLYILKKLLTFCLSTDETELTSGRFTPVGPVTPDQISLRWILCLAGKIKTAKPVCGIPVEVTGNVMKNVTVYHILQSILSLLLVKKGNSTF</sequence>
<comment type="caution">
    <text evidence="1">The sequence shown here is derived from an EMBL/GenBank/DDBJ whole genome shotgun (WGS) entry which is preliminary data.</text>
</comment>
<organism evidence="1 2">
    <name type="scientific">Sinomicrobium pectinilyticum</name>
    <dbReference type="NCBI Taxonomy" id="1084421"/>
    <lineage>
        <taxon>Bacteria</taxon>
        <taxon>Pseudomonadati</taxon>
        <taxon>Bacteroidota</taxon>
        <taxon>Flavobacteriia</taxon>
        <taxon>Flavobacteriales</taxon>
        <taxon>Flavobacteriaceae</taxon>
        <taxon>Sinomicrobium</taxon>
    </lineage>
</organism>
<dbReference type="Proteomes" id="UP000267469">
    <property type="component" value="Unassembled WGS sequence"/>
</dbReference>
<protein>
    <submittedName>
        <fullName evidence="1">Uncharacterized protein</fullName>
    </submittedName>
</protein>